<feature type="domain" description="BON" evidence="2">
    <location>
        <begin position="292"/>
        <end position="360"/>
    </location>
</feature>
<protein>
    <submittedName>
        <fullName evidence="4">BON domain-containing protein</fullName>
    </submittedName>
    <submittedName>
        <fullName evidence="3">OmpA domain lipoprotein</fullName>
    </submittedName>
</protein>
<proteinExistence type="predicted"/>
<reference evidence="3 6" key="2">
    <citation type="submission" date="2020-05" db="EMBL/GenBank/DDBJ databases">
        <title>Complete genome sequencing of Campylobacter and Arcobacter type strains.</title>
        <authorList>
            <person name="Miller W.G."/>
            <person name="Yee E."/>
        </authorList>
    </citation>
    <scope>NUCLEOTIDE SEQUENCE [LARGE SCALE GENOMIC DNA]</scope>
    <source>
        <strain evidence="3 6">LMG 21996</strain>
    </source>
</reference>
<sequence length="541" mass="62641">MNELQKLKELLLKNELEDFDELKSNFNKLESEFNSSEHIKNIISPVVTTAIKDNIKSSRDDVVDSLYPIIGNMITKYVSRTFEDMINSINNKIRNKLSFKVISRKIRAKVQGISETELLIKESTKAYIKTIFLIEKNSGIVLTTLQNENSKINEPEMVASMLTAIRSFVNDWVDKNEENKELNIIDYGGSKIVIESSTSCYLAAIIDGVVSNDTYRKIEDILSLIVSQYGSKIRDFNGDLESLPIDEFNNMLLPLLSHKEFIEKNEKIHPIIYIFPVVLLLVISYFSYSYIIDRNLEKKANEILFKNSSLTIYRLEVTVENKNIFVNGVVPNAIYKDMAFNDLKELEEVKSIKNNVQVVNLNTPKDIYDKITYLRMALNQKDGNKIEYNYDYPNLKIFGSVISRAERKYVENQFSLVEGLEKINFDIKIVPPNIDESIHFDQNSAEILTNQEYKLINIINLLHKLDDDLVLEIYAFRDFTGTQERNETLVHERAKAVMKYLKLKGNVTQKLVDIGRNEIPKDIDESEYPEQGRKVIFKWKK</sequence>
<accession>A0A5J6RFA3</accession>
<dbReference type="InterPro" id="IPR036737">
    <property type="entry name" value="OmpA-like_sf"/>
</dbReference>
<dbReference type="AlphaFoldDB" id="A0A5J6RFA3"/>
<dbReference type="Proteomes" id="UP000509513">
    <property type="component" value="Chromosome"/>
</dbReference>
<keyword evidence="1" id="KW-0472">Membrane</keyword>
<keyword evidence="5" id="KW-1185">Reference proteome</keyword>
<dbReference type="Gene3D" id="3.30.1330.60">
    <property type="entry name" value="OmpA-like domain"/>
    <property type="match status" value="1"/>
</dbReference>
<dbReference type="Pfam" id="PF04972">
    <property type="entry name" value="BON"/>
    <property type="match status" value="1"/>
</dbReference>
<gene>
    <name evidence="3" type="ORF">ACBT_1081</name>
    <name evidence="4" type="ORF">FE247_07195</name>
</gene>
<reference evidence="4 5" key="1">
    <citation type="submission" date="2019-05" db="EMBL/GenBank/DDBJ databases">
        <title>Arcobacter cibarius and Arcobacter thereius providing challenges in identification an antibiotic susceptibility and Quinolone resistance.</title>
        <authorList>
            <person name="Busch A."/>
            <person name="Hanel I."/>
            <person name="Hotzel H."/>
            <person name="Tomaso H."/>
        </authorList>
    </citation>
    <scope>NUCLEOTIDE SEQUENCE [LARGE SCALE GENOMIC DNA]</scope>
    <source>
        <strain evidence="4 5">16CS0831-2</strain>
    </source>
</reference>
<evidence type="ECO:0000313" key="6">
    <source>
        <dbReference type="Proteomes" id="UP000509513"/>
    </source>
</evidence>
<evidence type="ECO:0000259" key="2">
    <source>
        <dbReference type="PROSITE" id="PS50914"/>
    </source>
</evidence>
<dbReference type="InterPro" id="IPR006665">
    <property type="entry name" value="OmpA-like"/>
</dbReference>
<organism evidence="3 6">
    <name type="scientific">Aliarcobacter cibarius</name>
    <dbReference type="NCBI Taxonomy" id="255507"/>
    <lineage>
        <taxon>Bacteria</taxon>
        <taxon>Pseudomonadati</taxon>
        <taxon>Campylobacterota</taxon>
        <taxon>Epsilonproteobacteria</taxon>
        <taxon>Campylobacterales</taxon>
        <taxon>Arcobacteraceae</taxon>
        <taxon>Aliarcobacter</taxon>
    </lineage>
</organism>
<dbReference type="OrthoDB" id="5347798at2"/>
<evidence type="ECO:0000256" key="1">
    <source>
        <dbReference type="SAM" id="Phobius"/>
    </source>
</evidence>
<dbReference type="SUPFAM" id="SSF103088">
    <property type="entry name" value="OmpA-like"/>
    <property type="match status" value="1"/>
</dbReference>
<dbReference type="Proteomes" id="UP000305417">
    <property type="component" value="Unassembled WGS sequence"/>
</dbReference>
<evidence type="ECO:0000313" key="4">
    <source>
        <dbReference type="EMBL" id="TLS98507.1"/>
    </source>
</evidence>
<name>A0A5J6RFA3_9BACT</name>
<feature type="transmembrane region" description="Helical" evidence="1">
    <location>
        <begin position="271"/>
        <end position="291"/>
    </location>
</feature>
<dbReference type="RefSeq" id="WP_024775288.1">
    <property type="nucleotide sequence ID" value="NZ_CP043857.1"/>
</dbReference>
<keyword evidence="1" id="KW-1133">Transmembrane helix</keyword>
<dbReference type="Pfam" id="PF00691">
    <property type="entry name" value="OmpA"/>
    <property type="match status" value="1"/>
</dbReference>
<dbReference type="EMBL" id="CP054051">
    <property type="protein sequence ID" value="QKJ26993.1"/>
    <property type="molecule type" value="Genomic_DNA"/>
</dbReference>
<dbReference type="InterPro" id="IPR007055">
    <property type="entry name" value="BON_dom"/>
</dbReference>
<keyword evidence="1" id="KW-0812">Transmembrane</keyword>
<dbReference type="PROSITE" id="PS50914">
    <property type="entry name" value="BON"/>
    <property type="match status" value="1"/>
</dbReference>
<dbReference type="KEGG" id="acib:ACBT_1081"/>
<keyword evidence="3" id="KW-0449">Lipoprotein</keyword>
<evidence type="ECO:0000313" key="3">
    <source>
        <dbReference type="EMBL" id="QKJ26993.1"/>
    </source>
</evidence>
<dbReference type="STRING" id="1442598.GCA_000522465_01169"/>
<evidence type="ECO:0000313" key="5">
    <source>
        <dbReference type="Proteomes" id="UP000305417"/>
    </source>
</evidence>
<dbReference type="EMBL" id="VBUC01000015">
    <property type="protein sequence ID" value="TLS98507.1"/>
    <property type="molecule type" value="Genomic_DNA"/>
</dbReference>